<dbReference type="Pfam" id="PF05694">
    <property type="entry name" value="SBP56"/>
    <property type="match status" value="1"/>
</dbReference>
<comment type="pathway">
    <text evidence="1">Organosulfur degradation.</text>
</comment>
<dbReference type="SUPFAM" id="SSF75011">
    <property type="entry name" value="3-carboxy-cis,cis-mucoante lactonizing enzyme"/>
    <property type="match status" value="1"/>
</dbReference>
<dbReference type="PANTHER" id="PTHR23300:SF0">
    <property type="entry name" value="METHANETHIOL OXIDASE"/>
    <property type="match status" value="1"/>
</dbReference>
<accession>A0ABW7AK09</accession>
<comment type="similarity">
    <text evidence="2">Belongs to the selenium-binding protein family.</text>
</comment>
<keyword evidence="7" id="KW-1185">Reference proteome</keyword>
<evidence type="ECO:0000256" key="5">
    <source>
        <dbReference type="ARBA" id="ARBA00047539"/>
    </source>
</evidence>
<dbReference type="PANTHER" id="PTHR23300">
    <property type="entry name" value="METHANETHIOL OXIDASE"/>
    <property type="match status" value="1"/>
</dbReference>
<evidence type="ECO:0000256" key="2">
    <source>
        <dbReference type="ARBA" id="ARBA00005606"/>
    </source>
</evidence>
<dbReference type="EMBL" id="JBICRM010000022">
    <property type="protein sequence ID" value="MFG1707719.1"/>
    <property type="molecule type" value="Genomic_DNA"/>
</dbReference>
<dbReference type="Proteomes" id="UP001603978">
    <property type="component" value="Unassembled WGS sequence"/>
</dbReference>
<evidence type="ECO:0000256" key="4">
    <source>
        <dbReference type="ARBA" id="ARBA00015601"/>
    </source>
</evidence>
<dbReference type="EC" id="1.8.3.4" evidence="3"/>
<dbReference type="RefSeq" id="WP_393171612.1">
    <property type="nucleotide sequence ID" value="NZ_JBICRM010000022.1"/>
</dbReference>
<evidence type="ECO:0000256" key="1">
    <source>
        <dbReference type="ARBA" id="ARBA00005177"/>
    </source>
</evidence>
<comment type="caution">
    <text evidence="6">The sequence shown here is derived from an EMBL/GenBank/DDBJ whole genome shotgun (WGS) entry which is preliminary data.</text>
</comment>
<proteinExistence type="inferred from homology"/>
<evidence type="ECO:0000313" key="6">
    <source>
        <dbReference type="EMBL" id="MFG1707719.1"/>
    </source>
</evidence>
<sequence length="463" mass="51400">MSLWTPDPTFYPSPRDAADAPAEKLAYVAAFDRAAERPDALAVLDTDPSSPGYGTVVGWTDLPNTGDELHHFGWNACSSALCPNAPHPHVERRYLVVPGLRSSRIHIYDTKDRTSPELVKVVEPETLARRAGYSRPHTVHCGPEGLYVSALGGADGHEGPGGIAVLDHTSFEVVGQWEVDRGPQYLAYDFWWHINHDVLVTSEWGTPSMVEDGVVGELLLGRKYGHKLHFWDLRKRTHLQEVDLGDEHQMPLELRPAHDPTRLYGFVGVVASVEDLSASVWTWFHEDGRWQARKVISIPAEPADADLLPPVLKPFGAVPPLVTDLALSVDDQRLYVSCWGTGELKQYDVSDPYKPVELASLRIGGIVRQTPHPAEPGFVPRGGPQMVEVSRDGRRVYLTNSLYGSWDDQFYPDGVGAWMAKIDTDTLTFDTHFFPHGDAFRGLRPHQVRLQGGDASSDSYCYP</sequence>
<dbReference type="InterPro" id="IPR015943">
    <property type="entry name" value="WD40/YVTN_repeat-like_dom_sf"/>
</dbReference>
<comment type="catalytic activity">
    <reaction evidence="5">
        <text>methanethiol + O2 + H2O = hydrogen sulfide + formaldehyde + H2O2 + H(+)</text>
        <dbReference type="Rhea" id="RHEA:11812"/>
        <dbReference type="ChEBI" id="CHEBI:15377"/>
        <dbReference type="ChEBI" id="CHEBI:15378"/>
        <dbReference type="ChEBI" id="CHEBI:15379"/>
        <dbReference type="ChEBI" id="CHEBI:16007"/>
        <dbReference type="ChEBI" id="CHEBI:16240"/>
        <dbReference type="ChEBI" id="CHEBI:16842"/>
        <dbReference type="ChEBI" id="CHEBI:29919"/>
        <dbReference type="EC" id="1.8.3.4"/>
    </reaction>
</comment>
<organism evidence="6 7">
    <name type="scientific">Nonomuraea marmarensis</name>
    <dbReference type="NCBI Taxonomy" id="3351344"/>
    <lineage>
        <taxon>Bacteria</taxon>
        <taxon>Bacillati</taxon>
        <taxon>Actinomycetota</taxon>
        <taxon>Actinomycetes</taxon>
        <taxon>Streptosporangiales</taxon>
        <taxon>Streptosporangiaceae</taxon>
        <taxon>Nonomuraea</taxon>
    </lineage>
</organism>
<evidence type="ECO:0000256" key="3">
    <source>
        <dbReference type="ARBA" id="ARBA00012510"/>
    </source>
</evidence>
<dbReference type="InterPro" id="IPR008826">
    <property type="entry name" value="Se-bd"/>
</dbReference>
<name>A0ABW7AK09_9ACTN</name>
<gene>
    <name evidence="6" type="ORF">ACFLIM_31395</name>
</gene>
<evidence type="ECO:0000313" key="7">
    <source>
        <dbReference type="Proteomes" id="UP001603978"/>
    </source>
</evidence>
<protein>
    <recommendedName>
        <fullName evidence="4">Methanethiol oxidase</fullName>
        <ecNumber evidence="3">1.8.3.4</ecNumber>
    </recommendedName>
</protein>
<dbReference type="Gene3D" id="2.130.10.10">
    <property type="entry name" value="YVTN repeat-like/Quinoprotein amine dehydrogenase"/>
    <property type="match status" value="1"/>
</dbReference>
<reference evidence="6 7" key="1">
    <citation type="submission" date="2024-10" db="EMBL/GenBank/DDBJ databases">
        <authorList>
            <person name="Topkara A.R."/>
            <person name="Saygin H."/>
        </authorList>
    </citation>
    <scope>NUCLEOTIDE SEQUENCE [LARGE SCALE GENOMIC DNA]</scope>
    <source>
        <strain evidence="6 7">M3C6</strain>
    </source>
</reference>